<feature type="domain" description="RING-type" evidence="6">
    <location>
        <begin position="405"/>
        <end position="446"/>
    </location>
</feature>
<feature type="region of interest" description="Disordered" evidence="5">
    <location>
        <begin position="612"/>
        <end position="642"/>
    </location>
</feature>
<keyword evidence="2 4" id="KW-0863">Zinc-finger</keyword>
<feature type="region of interest" description="Disordered" evidence="5">
    <location>
        <begin position="195"/>
        <end position="216"/>
    </location>
</feature>
<dbReference type="PROSITE" id="PS50089">
    <property type="entry name" value="ZF_RING_2"/>
    <property type="match status" value="1"/>
</dbReference>
<gene>
    <name evidence="9" type="ORF">BC938DRAFT_480046</name>
</gene>
<dbReference type="Pfam" id="PF05495">
    <property type="entry name" value="zf-CHY"/>
    <property type="match status" value="1"/>
</dbReference>
<feature type="compositionally biased region" description="Low complexity" evidence="5">
    <location>
        <begin position="67"/>
        <end position="79"/>
    </location>
</feature>
<evidence type="ECO:0000259" key="7">
    <source>
        <dbReference type="PROSITE" id="PS51266"/>
    </source>
</evidence>
<dbReference type="PANTHER" id="PTHR21319:SF0">
    <property type="entry name" value="AND RING FINGER DOMAIN PROTEIN, PUTATIVE (AFU_ORTHOLOGUE AFUA_1G08900)-RELATED"/>
    <property type="match status" value="1"/>
</dbReference>
<dbReference type="InterPro" id="IPR008913">
    <property type="entry name" value="Znf_CHY"/>
</dbReference>
<dbReference type="GO" id="GO:0008270">
    <property type="term" value="F:zinc ion binding"/>
    <property type="evidence" value="ECO:0007669"/>
    <property type="project" value="UniProtKB-KW"/>
</dbReference>
<evidence type="ECO:0000256" key="3">
    <source>
        <dbReference type="ARBA" id="ARBA00022833"/>
    </source>
</evidence>
<dbReference type="CDD" id="cd16464">
    <property type="entry name" value="RING-H2_Pirh2-like"/>
    <property type="match status" value="1"/>
</dbReference>
<dbReference type="InterPro" id="IPR037274">
    <property type="entry name" value="Znf_CHY_sf"/>
</dbReference>
<evidence type="ECO:0000256" key="1">
    <source>
        <dbReference type="ARBA" id="ARBA00022723"/>
    </source>
</evidence>
<evidence type="ECO:0000259" key="6">
    <source>
        <dbReference type="PROSITE" id="PS50089"/>
    </source>
</evidence>
<dbReference type="InterPro" id="IPR037275">
    <property type="entry name" value="Znf_CTCHY_sf"/>
</dbReference>
<organism evidence="9 10">
    <name type="scientific">Jimgerdemannia flammicorona</name>
    <dbReference type="NCBI Taxonomy" id="994334"/>
    <lineage>
        <taxon>Eukaryota</taxon>
        <taxon>Fungi</taxon>
        <taxon>Fungi incertae sedis</taxon>
        <taxon>Mucoromycota</taxon>
        <taxon>Mucoromycotina</taxon>
        <taxon>Endogonomycetes</taxon>
        <taxon>Endogonales</taxon>
        <taxon>Endogonaceae</taxon>
        <taxon>Jimgerdemannia</taxon>
    </lineage>
</organism>
<evidence type="ECO:0000313" key="9">
    <source>
        <dbReference type="EMBL" id="RUS34513.1"/>
    </source>
</evidence>
<keyword evidence="3" id="KW-0862">Zinc</keyword>
<feature type="domain" description="CTCHY-type" evidence="8">
    <location>
        <begin position="338"/>
        <end position="404"/>
    </location>
</feature>
<dbReference type="GO" id="GO:0061630">
    <property type="term" value="F:ubiquitin protein ligase activity"/>
    <property type="evidence" value="ECO:0007669"/>
    <property type="project" value="TreeGrafter"/>
</dbReference>
<feature type="compositionally biased region" description="Low complexity" evidence="5">
    <location>
        <begin position="558"/>
        <end position="580"/>
    </location>
</feature>
<dbReference type="SUPFAM" id="SSF161245">
    <property type="entry name" value="Zinc hairpin stack"/>
    <property type="match status" value="1"/>
</dbReference>
<evidence type="ECO:0000256" key="4">
    <source>
        <dbReference type="PROSITE-ProRule" id="PRU00601"/>
    </source>
</evidence>
<dbReference type="InterPro" id="IPR039512">
    <property type="entry name" value="RCHY1_zinc-ribbon"/>
</dbReference>
<dbReference type="Proteomes" id="UP000274822">
    <property type="component" value="Unassembled WGS sequence"/>
</dbReference>
<proteinExistence type="predicted"/>
<dbReference type="InterPro" id="IPR001841">
    <property type="entry name" value="Znf_RING"/>
</dbReference>
<dbReference type="EMBL" id="RBNJ01000448">
    <property type="protein sequence ID" value="RUS34513.1"/>
    <property type="molecule type" value="Genomic_DNA"/>
</dbReference>
<dbReference type="GO" id="GO:0016567">
    <property type="term" value="P:protein ubiquitination"/>
    <property type="evidence" value="ECO:0007669"/>
    <property type="project" value="TreeGrafter"/>
</dbReference>
<feature type="compositionally biased region" description="Low complexity" evidence="5">
    <location>
        <begin position="195"/>
        <end position="207"/>
    </location>
</feature>
<evidence type="ECO:0000313" key="10">
    <source>
        <dbReference type="Proteomes" id="UP000274822"/>
    </source>
</evidence>
<feature type="region of interest" description="Disordered" evidence="5">
    <location>
        <begin position="555"/>
        <end position="590"/>
    </location>
</feature>
<dbReference type="GO" id="GO:0005634">
    <property type="term" value="C:nucleus"/>
    <property type="evidence" value="ECO:0007669"/>
    <property type="project" value="TreeGrafter"/>
</dbReference>
<dbReference type="Pfam" id="PF13639">
    <property type="entry name" value="zf-RING_2"/>
    <property type="match status" value="1"/>
</dbReference>
<dbReference type="SUPFAM" id="SSF57850">
    <property type="entry name" value="RING/U-box"/>
    <property type="match status" value="1"/>
</dbReference>
<dbReference type="Pfam" id="PF14599">
    <property type="entry name" value="zinc_ribbon_6"/>
    <property type="match status" value="1"/>
</dbReference>
<dbReference type="PROSITE" id="PS51266">
    <property type="entry name" value="ZF_CHY"/>
    <property type="match status" value="1"/>
</dbReference>
<dbReference type="InterPro" id="IPR013083">
    <property type="entry name" value="Znf_RING/FYVE/PHD"/>
</dbReference>
<evidence type="ECO:0000259" key="8">
    <source>
        <dbReference type="PROSITE" id="PS51270"/>
    </source>
</evidence>
<keyword evidence="1" id="KW-0479">Metal-binding</keyword>
<dbReference type="Gene3D" id="2.20.28.10">
    <property type="match status" value="1"/>
</dbReference>
<dbReference type="PANTHER" id="PTHR21319">
    <property type="entry name" value="RING FINGER AND CHY ZINC FINGER DOMAIN-CONTAINING PROTEIN 1"/>
    <property type="match status" value="1"/>
</dbReference>
<evidence type="ECO:0000256" key="5">
    <source>
        <dbReference type="SAM" id="MobiDB-lite"/>
    </source>
</evidence>
<name>A0A433QXH8_9FUNG</name>
<feature type="domain" description="CHY-type" evidence="7">
    <location>
        <begin position="267"/>
        <end position="336"/>
    </location>
</feature>
<feature type="compositionally biased region" description="Low complexity" evidence="5">
    <location>
        <begin position="627"/>
        <end position="642"/>
    </location>
</feature>
<dbReference type="InterPro" id="IPR017921">
    <property type="entry name" value="Znf_CTCHY"/>
</dbReference>
<feature type="compositionally biased region" description="Acidic residues" evidence="5">
    <location>
        <begin position="84"/>
        <end position="122"/>
    </location>
</feature>
<protein>
    <recommendedName>
        <fullName evidence="11">Zf-CHY-domain-containing protein</fullName>
    </recommendedName>
</protein>
<dbReference type="GO" id="GO:0006511">
    <property type="term" value="P:ubiquitin-dependent protein catabolic process"/>
    <property type="evidence" value="ECO:0007669"/>
    <property type="project" value="TreeGrafter"/>
</dbReference>
<feature type="region of interest" description="Disordered" evidence="5">
    <location>
        <begin position="48"/>
        <end position="149"/>
    </location>
</feature>
<dbReference type="Gene3D" id="3.30.40.10">
    <property type="entry name" value="Zinc/RING finger domain, C3HC4 (zinc finger)"/>
    <property type="match status" value="1"/>
</dbReference>
<evidence type="ECO:0000256" key="2">
    <source>
        <dbReference type="ARBA" id="ARBA00022771"/>
    </source>
</evidence>
<dbReference type="AlphaFoldDB" id="A0A433QXH8"/>
<evidence type="ECO:0008006" key="11">
    <source>
        <dbReference type="Google" id="ProtNLM"/>
    </source>
</evidence>
<dbReference type="PROSITE" id="PS51270">
    <property type="entry name" value="ZF_CTCHY"/>
    <property type="match status" value="1"/>
</dbReference>
<reference evidence="9 10" key="1">
    <citation type="journal article" date="2018" name="New Phytol.">
        <title>Phylogenomics of Endogonaceae and evolution of mycorrhizas within Mucoromycota.</title>
        <authorList>
            <person name="Chang Y."/>
            <person name="Desiro A."/>
            <person name="Na H."/>
            <person name="Sandor L."/>
            <person name="Lipzen A."/>
            <person name="Clum A."/>
            <person name="Barry K."/>
            <person name="Grigoriev I.V."/>
            <person name="Martin F.M."/>
            <person name="Stajich J.E."/>
            <person name="Smith M.E."/>
            <person name="Bonito G."/>
            <person name="Spatafora J.W."/>
        </authorList>
    </citation>
    <scope>NUCLEOTIDE SEQUENCE [LARGE SCALE GENOMIC DNA]</scope>
    <source>
        <strain evidence="9 10">AD002</strain>
    </source>
</reference>
<dbReference type="SUPFAM" id="SSF161219">
    <property type="entry name" value="CHY zinc finger-like"/>
    <property type="match status" value="1"/>
</dbReference>
<accession>A0A433QXH8</accession>
<sequence>MVRLILGCNRSATAALSSRITKCPTCRICPKRQCYTRGKWCCRAGRRSPPSCPPNTHTMSADPQPPTTTANTTATASTRPEPDFGPDDDEWWDIDDEDGDEDVDDEDDEEGEEEEDVAEEVDQNGTAPVGPPVEASNGPLGVERRTTTPLKPAAKVVPKVDEVDLRKKILAIQQEVGLDAKDRARRIQELMTSGYSGRKLGSSSSSKNGKERFEPDADMNELTEEDLRTTYNVRFRYWLTMTVIVFQFTLVSLVQKHLQTTFNHQNEARGIMGCSHYQRGTKLKANCCGKWFSCRFCHDDISDHSIIRHETKTMMCTHCKTVQPAAQICCNSLCKKQLARYYCDKCKLWDDDASKNIYHCDQCGICRIGKGLGQDYFHCTKCNVCMNMSLKDKHRCIERNLECDCPICGEYMFTSTTVVIFMRCGHCIHQTCHNQYIETSYQCPTCLKSLWPMNTYFDRIDRVMEQQRMPPEYDDFVSHILCNDCEKKSHAKYHFLYHKCQHCMSYNTTVLQTIQESSGQSVANLAAATAASNANSAGPVPGLLAGQVGRTGVTASLPTTAGPSSTAQASPAALATATTFTPPPVQPAAAESTFTPQENIVLQNFFQAMTERQARGEGSAAPQAVTTEALPSPSSSASGLTSPTALVDFFQSLMARSANGDAQGGGEQEPRE</sequence>
<comment type="caution">
    <text evidence="9">The sequence shown here is derived from an EMBL/GenBank/DDBJ whole genome shotgun (WGS) entry which is preliminary data.</text>
</comment>
<keyword evidence="10" id="KW-1185">Reference proteome</keyword>